<evidence type="ECO:0000313" key="3">
    <source>
        <dbReference type="EMBL" id="WNC67051.1"/>
    </source>
</evidence>
<dbReference type="RefSeq" id="WP_348386215.1">
    <property type="nucleotide sequence ID" value="NZ_CP134146.1"/>
</dbReference>
<protein>
    <recommendedName>
        <fullName evidence="1">Cell division coordinator CpoB</fullName>
    </recommendedName>
</protein>
<dbReference type="InterPro" id="IPR011990">
    <property type="entry name" value="TPR-like_helical_dom_sf"/>
</dbReference>
<proteinExistence type="inferred from homology"/>
<feature type="coiled-coil region" evidence="1">
    <location>
        <begin position="42"/>
        <end position="108"/>
    </location>
</feature>
<comment type="function">
    <text evidence="1">Mediates coordination of peptidoglycan synthesis and outer membrane constriction during cell division.</text>
</comment>
<dbReference type="InterPro" id="IPR034706">
    <property type="entry name" value="CpoB"/>
</dbReference>
<keyword evidence="4" id="KW-1185">Reference proteome</keyword>
<reference evidence="4" key="1">
    <citation type="submission" date="2023-09" db="EMBL/GenBank/DDBJ databases">
        <authorList>
            <person name="Li S."/>
            <person name="Li X."/>
            <person name="Zhang C."/>
            <person name="Zhao Z."/>
        </authorList>
    </citation>
    <scope>NUCLEOTIDE SEQUENCE [LARGE SCALE GENOMIC DNA]</scope>
    <source>
        <strain evidence="4">SQ345</strain>
    </source>
</reference>
<dbReference type="Pfam" id="PF13174">
    <property type="entry name" value="TPR_6"/>
    <property type="match status" value="2"/>
</dbReference>
<dbReference type="Gene3D" id="1.20.5.110">
    <property type="match status" value="1"/>
</dbReference>
<evidence type="ECO:0000256" key="1">
    <source>
        <dbReference type="HAMAP-Rule" id="MF_02066"/>
    </source>
</evidence>
<dbReference type="Gene3D" id="1.25.40.10">
    <property type="entry name" value="Tetratricopeptide repeat domain"/>
    <property type="match status" value="1"/>
</dbReference>
<keyword evidence="1" id="KW-0132">Cell division</keyword>
<keyword evidence="1" id="KW-0131">Cell cycle</keyword>
<keyword evidence="1" id="KW-0732">Signal</keyword>
<keyword evidence="1" id="KW-0175">Coiled coil</keyword>
<gene>
    <name evidence="3" type="primary">ybgF</name>
    <name evidence="1" type="synonym">cpoB</name>
    <name evidence="3" type="ORF">RI845_11000</name>
</gene>
<feature type="domain" description="YbgF trimerisation" evidence="2">
    <location>
        <begin position="41"/>
        <end position="110"/>
    </location>
</feature>
<dbReference type="NCBIfam" id="TIGR02795">
    <property type="entry name" value="tol_pal_ybgF"/>
    <property type="match status" value="1"/>
</dbReference>
<dbReference type="InterPro" id="IPR019734">
    <property type="entry name" value="TPR_rpt"/>
</dbReference>
<evidence type="ECO:0000259" key="2">
    <source>
        <dbReference type="Pfam" id="PF16331"/>
    </source>
</evidence>
<comment type="similarity">
    <text evidence="1">Belongs to the CpoB family.</text>
</comment>
<feature type="signal peptide" evidence="1">
    <location>
        <begin position="1"/>
        <end position="20"/>
    </location>
</feature>
<dbReference type="Proteomes" id="UP001248581">
    <property type="component" value="Chromosome"/>
</dbReference>
<dbReference type="SUPFAM" id="SSF48452">
    <property type="entry name" value="TPR-like"/>
    <property type="match status" value="1"/>
</dbReference>
<organism evidence="3 4">
    <name type="scientific">Thalassotalea nanhaiensis</name>
    <dbReference type="NCBI Taxonomy" id="3065648"/>
    <lineage>
        <taxon>Bacteria</taxon>
        <taxon>Pseudomonadati</taxon>
        <taxon>Pseudomonadota</taxon>
        <taxon>Gammaproteobacteria</taxon>
        <taxon>Alteromonadales</taxon>
        <taxon>Colwelliaceae</taxon>
        <taxon>Thalassotalea</taxon>
    </lineage>
</organism>
<dbReference type="InterPro" id="IPR032519">
    <property type="entry name" value="YbgF_tri"/>
</dbReference>
<dbReference type="Pfam" id="PF13181">
    <property type="entry name" value="TPR_8"/>
    <property type="match status" value="1"/>
</dbReference>
<accession>A0ABY9TE15</accession>
<comment type="subcellular location">
    <subcellularLocation>
        <location evidence="1">Periplasm</location>
    </subcellularLocation>
</comment>
<feature type="chain" id="PRO_5044943066" description="Cell division coordinator CpoB" evidence="1">
    <location>
        <begin position="21"/>
        <end position="248"/>
    </location>
</feature>
<dbReference type="InterPro" id="IPR014162">
    <property type="entry name" value="CpoB_C"/>
</dbReference>
<evidence type="ECO:0000313" key="4">
    <source>
        <dbReference type="Proteomes" id="UP001248581"/>
    </source>
</evidence>
<keyword evidence="1" id="KW-0574">Periplasm</keyword>
<dbReference type="EMBL" id="CP134146">
    <property type="protein sequence ID" value="WNC67051.1"/>
    <property type="molecule type" value="Genomic_DNA"/>
</dbReference>
<name>A0ABY9TE15_9GAMM</name>
<dbReference type="Pfam" id="PF16331">
    <property type="entry name" value="TolA_bind_tri"/>
    <property type="match status" value="1"/>
</dbReference>
<sequence precursor="true">MTSYKFILGLAVMASTTAIAAEPAPVLDINQQSVQPAQSADVATLQRTLQVRNNALNDMQQQVDELQTELSELRGVTEEQAYTISQILQRQRELYQEIDRRLAAAQAAPKVPPVTNSNVNYSSNLTENEAYDHAVNLVLKEKKYDQAITEFQSFNQKFPNSSYSANAHYWLGQLLFNKGKLNEAGAEFSNVINNFENSSKRSDAMLKLGMVEQKLNNPQKAKTIFNQLINEYADSSAAQLAKARLSSL</sequence>
<dbReference type="HAMAP" id="MF_02066">
    <property type="entry name" value="CpoB"/>
    <property type="match status" value="1"/>
</dbReference>